<feature type="region of interest" description="Disordered" evidence="18">
    <location>
        <begin position="567"/>
        <end position="614"/>
    </location>
</feature>
<dbReference type="PRINTS" id="PR00853">
    <property type="entry name" value="XPGRADSUPER"/>
</dbReference>
<dbReference type="Pfam" id="PF00867">
    <property type="entry name" value="XPG_I"/>
    <property type="match status" value="1"/>
</dbReference>
<dbReference type="AlphaFoldDB" id="A0A9N9X8D4"/>
<evidence type="ECO:0000256" key="8">
    <source>
        <dbReference type="ARBA" id="ARBA00022763"/>
    </source>
</evidence>
<dbReference type="CDD" id="cd09857">
    <property type="entry name" value="PIN_EXO1"/>
    <property type="match status" value="1"/>
</dbReference>
<dbReference type="EMBL" id="OU898285">
    <property type="protein sequence ID" value="CAG9828816.1"/>
    <property type="molecule type" value="Genomic_DNA"/>
</dbReference>
<evidence type="ECO:0000256" key="15">
    <source>
        <dbReference type="ARBA" id="ARBA00023204"/>
    </source>
</evidence>
<dbReference type="InterPro" id="IPR029060">
    <property type="entry name" value="PIN-like_dom_sf"/>
</dbReference>
<evidence type="ECO:0000256" key="3">
    <source>
        <dbReference type="ARBA" id="ARBA00020324"/>
    </source>
</evidence>
<sequence>MGITGLLPYLEVAGRDCHISEFKGSVVGIDVSCWLHKAASTFAKSIIIHKDYQHVVRYIKNYVEMLSKNGIKPVLVFDGKALPAKAGVNTKRSEKRKEYKQRSDELLALGDTALSEKYLQRSISIKPELIAEVIKACHEINVDCIVAPYEADAQLAYLCNIGAVNIAITEDSDLMLFGCKRVIYKLDAKGNGVLIEAHKIHYCMGLQLEQYTFNKFLYMCILSGCDYLPSLPGIGLKKAEKFIKLTEETDPLKFLGKLARYLRLTQLVVTDDYKENFMTAVATFKHQIVFDPYLKKLVHLTDPVDVPDKYLKNAGSFFDNKEALELAVGNISTADGTRLANWNTTKCEMGSIWHKIDSRNLQNPKSATITSNIAATGQSTYTRSIDKKLKEKFSCSKLNVRETLNISIQQSKVEDELKEEADSRIKTEINRLTLKRKMSDADSSDGSSNEDTPASPVLVKNPFMKKISKFAITESVETENVNVSVQSRYFSFASSSSNTEYRETKQESESSDELKNLTQGSDNSIPEIIQAAENTDNIENQPNNFLNASLAEINLDDMQSSSISVTVTDCAPSTSKPQQRKRKLETTDRGTKKKQLPGQTSIKTFFKSYSSSSS</sequence>
<evidence type="ECO:0000256" key="2">
    <source>
        <dbReference type="ARBA" id="ARBA00010563"/>
    </source>
</evidence>
<evidence type="ECO:0000256" key="7">
    <source>
        <dbReference type="ARBA" id="ARBA00022759"/>
    </source>
</evidence>
<dbReference type="CDD" id="cd09908">
    <property type="entry name" value="H3TH_EXO1"/>
    <property type="match status" value="1"/>
</dbReference>
<evidence type="ECO:0000256" key="9">
    <source>
        <dbReference type="ARBA" id="ARBA00022769"/>
    </source>
</evidence>
<dbReference type="InterPro" id="IPR019974">
    <property type="entry name" value="XPG_CS"/>
</dbReference>
<dbReference type="SUPFAM" id="SSF47807">
    <property type="entry name" value="5' to 3' exonuclease, C-terminal subdomain"/>
    <property type="match status" value="1"/>
</dbReference>
<dbReference type="GO" id="GO:0006298">
    <property type="term" value="P:mismatch repair"/>
    <property type="evidence" value="ECO:0007669"/>
    <property type="project" value="TreeGrafter"/>
</dbReference>
<dbReference type="InterPro" id="IPR036279">
    <property type="entry name" value="5-3_exonuclease_C_sf"/>
</dbReference>
<evidence type="ECO:0000256" key="10">
    <source>
        <dbReference type="ARBA" id="ARBA00022801"/>
    </source>
</evidence>
<comment type="similarity">
    <text evidence="2 17">Belongs to the XPG/RAD2 endonuclease family. EXO1 subfamily.</text>
</comment>
<feature type="compositionally biased region" description="Basic and acidic residues" evidence="18">
    <location>
        <begin position="500"/>
        <end position="515"/>
    </location>
</feature>
<dbReference type="SUPFAM" id="SSF88723">
    <property type="entry name" value="PIN domain-like"/>
    <property type="match status" value="1"/>
</dbReference>
<evidence type="ECO:0000313" key="21">
    <source>
        <dbReference type="EMBL" id="CAG9828816.1"/>
    </source>
</evidence>
<dbReference type="GO" id="GO:0006310">
    <property type="term" value="P:DNA recombination"/>
    <property type="evidence" value="ECO:0007669"/>
    <property type="project" value="TreeGrafter"/>
</dbReference>
<accession>A0A9N9X8D4</accession>
<dbReference type="InterPro" id="IPR008918">
    <property type="entry name" value="HhH2"/>
</dbReference>
<dbReference type="SMART" id="SM00485">
    <property type="entry name" value="XPGN"/>
    <property type="match status" value="1"/>
</dbReference>
<keyword evidence="13 17" id="KW-0267">Excision nuclease</keyword>
<dbReference type="Gene3D" id="3.40.50.1010">
    <property type="entry name" value="5'-nuclease"/>
    <property type="match status" value="1"/>
</dbReference>
<dbReference type="GO" id="GO:0003677">
    <property type="term" value="F:DNA binding"/>
    <property type="evidence" value="ECO:0007669"/>
    <property type="project" value="UniProtKB-UniRule"/>
</dbReference>
<comment type="subcellular location">
    <subcellularLocation>
        <location evidence="1 17">Nucleus</location>
    </subcellularLocation>
</comment>
<keyword evidence="15 17" id="KW-0234">DNA repair</keyword>
<evidence type="ECO:0000259" key="20">
    <source>
        <dbReference type="SMART" id="SM00485"/>
    </source>
</evidence>
<comment type="cofactor">
    <cofactor evidence="17">
        <name>Mg(2+)</name>
        <dbReference type="ChEBI" id="CHEBI:18420"/>
    </cofactor>
    <text evidence="17">Binds 2 magnesium ions per subunit. They probably participate in the reaction catalyzed by the enzyme. May bind an additional third magnesium ion after substrate binding.</text>
</comment>
<name>A0A9N9X8D4_DIABA</name>
<evidence type="ECO:0000256" key="5">
    <source>
        <dbReference type="ARBA" id="ARBA00022722"/>
    </source>
</evidence>
<evidence type="ECO:0000256" key="11">
    <source>
        <dbReference type="ARBA" id="ARBA00022839"/>
    </source>
</evidence>
<keyword evidence="8 17" id="KW-0227">DNA damage</keyword>
<evidence type="ECO:0000256" key="18">
    <source>
        <dbReference type="SAM" id="MobiDB-lite"/>
    </source>
</evidence>
<evidence type="ECO:0000256" key="6">
    <source>
        <dbReference type="ARBA" id="ARBA00022723"/>
    </source>
</evidence>
<keyword evidence="7" id="KW-0255">Endonuclease</keyword>
<gene>
    <name evidence="21" type="ORF">DIABBA_LOCUS2707</name>
</gene>
<comment type="function">
    <text evidence="17">5'-&gt;3' double-stranded DNA exonuclease which may also possess a cryptic 3'-&gt;5' double-stranded DNA exonuclease activity. Functions in DNA mismatch repair.</text>
</comment>
<evidence type="ECO:0000256" key="14">
    <source>
        <dbReference type="ARBA" id="ARBA00023125"/>
    </source>
</evidence>
<evidence type="ECO:0000256" key="1">
    <source>
        <dbReference type="ARBA" id="ARBA00004123"/>
    </source>
</evidence>
<dbReference type="PROSITE" id="PS00841">
    <property type="entry name" value="XPG_1"/>
    <property type="match status" value="1"/>
</dbReference>
<feature type="region of interest" description="Disordered" evidence="18">
    <location>
        <begin position="495"/>
        <end position="523"/>
    </location>
</feature>
<dbReference type="FunFam" id="1.10.150.20:FF:000011">
    <property type="entry name" value="exonuclease 1"/>
    <property type="match status" value="1"/>
</dbReference>
<feature type="region of interest" description="Disordered" evidence="18">
    <location>
        <begin position="436"/>
        <end position="457"/>
    </location>
</feature>
<reference evidence="21" key="1">
    <citation type="submission" date="2022-01" db="EMBL/GenBank/DDBJ databases">
        <authorList>
            <person name="King R."/>
        </authorList>
    </citation>
    <scope>NUCLEOTIDE SEQUENCE</scope>
</reference>
<keyword evidence="11 17" id="KW-0269">Exonuclease</keyword>
<dbReference type="FunFam" id="3.40.50.1010:FF:000002">
    <property type="entry name" value="Exonuclease 1, putative"/>
    <property type="match status" value="1"/>
</dbReference>
<dbReference type="InterPro" id="IPR037315">
    <property type="entry name" value="EXO1_H3TH"/>
</dbReference>
<dbReference type="SMART" id="SM00484">
    <property type="entry name" value="XPGI"/>
    <property type="match status" value="1"/>
</dbReference>
<dbReference type="PANTHER" id="PTHR11081">
    <property type="entry name" value="FLAP ENDONUCLEASE FAMILY MEMBER"/>
    <property type="match status" value="1"/>
</dbReference>
<evidence type="ECO:0000256" key="16">
    <source>
        <dbReference type="ARBA" id="ARBA00023242"/>
    </source>
</evidence>
<dbReference type="SMART" id="SM00279">
    <property type="entry name" value="HhH2"/>
    <property type="match status" value="1"/>
</dbReference>
<feature type="domain" description="XPG N-terminal" evidence="20">
    <location>
        <begin position="1"/>
        <end position="99"/>
    </location>
</feature>
<keyword evidence="22" id="KW-1185">Reference proteome</keyword>
<keyword evidence="16 17" id="KW-0539">Nucleus</keyword>
<dbReference type="InterPro" id="IPR006085">
    <property type="entry name" value="XPG_DNA_repair_N"/>
</dbReference>
<keyword evidence="12 17" id="KW-0460">Magnesium</keyword>
<dbReference type="Proteomes" id="UP001153709">
    <property type="component" value="Chromosome 10"/>
</dbReference>
<dbReference type="PANTHER" id="PTHR11081:SF8">
    <property type="entry name" value="EXONUCLEASE 1"/>
    <property type="match status" value="1"/>
</dbReference>
<feature type="domain" description="XPG-I" evidence="19">
    <location>
        <begin position="138"/>
        <end position="211"/>
    </location>
</feature>
<dbReference type="InterPro" id="IPR044752">
    <property type="entry name" value="PIN-like_EXO1"/>
</dbReference>
<evidence type="ECO:0000256" key="12">
    <source>
        <dbReference type="ARBA" id="ARBA00022842"/>
    </source>
</evidence>
<proteinExistence type="inferred from homology"/>
<dbReference type="GO" id="GO:0005634">
    <property type="term" value="C:nucleus"/>
    <property type="evidence" value="ECO:0007669"/>
    <property type="project" value="UniProtKB-SubCell"/>
</dbReference>
<keyword evidence="10 17" id="KW-0378">Hydrolase</keyword>
<evidence type="ECO:0000256" key="17">
    <source>
        <dbReference type="RuleBase" id="RU910737"/>
    </source>
</evidence>
<keyword evidence="5 17" id="KW-0540">Nuclease</keyword>
<dbReference type="Pfam" id="PF00752">
    <property type="entry name" value="XPG_N"/>
    <property type="match status" value="1"/>
</dbReference>
<dbReference type="InterPro" id="IPR006084">
    <property type="entry name" value="XPG/Rad2"/>
</dbReference>
<dbReference type="InterPro" id="IPR006086">
    <property type="entry name" value="XPG-I_dom"/>
</dbReference>
<dbReference type="OrthoDB" id="26491at2759"/>
<keyword evidence="14 17" id="KW-0238">DNA-binding</keyword>
<evidence type="ECO:0000256" key="13">
    <source>
        <dbReference type="ARBA" id="ARBA00022881"/>
    </source>
</evidence>
<evidence type="ECO:0000313" key="22">
    <source>
        <dbReference type="Proteomes" id="UP001153709"/>
    </source>
</evidence>
<dbReference type="Gene3D" id="1.10.150.20">
    <property type="entry name" value="5' to 3' exonuclease, C-terminal subdomain"/>
    <property type="match status" value="1"/>
</dbReference>
<keyword evidence="6 17" id="KW-0479">Metal-binding</keyword>
<keyword evidence="9 17" id="KW-0228">DNA excision</keyword>
<evidence type="ECO:0000259" key="19">
    <source>
        <dbReference type="SMART" id="SM00484"/>
    </source>
</evidence>
<dbReference type="EC" id="3.1.-.-" evidence="17"/>
<organism evidence="21 22">
    <name type="scientific">Diabrotica balteata</name>
    <name type="common">Banded cucumber beetle</name>
    <dbReference type="NCBI Taxonomy" id="107213"/>
    <lineage>
        <taxon>Eukaryota</taxon>
        <taxon>Metazoa</taxon>
        <taxon>Ecdysozoa</taxon>
        <taxon>Arthropoda</taxon>
        <taxon>Hexapoda</taxon>
        <taxon>Insecta</taxon>
        <taxon>Pterygota</taxon>
        <taxon>Neoptera</taxon>
        <taxon>Endopterygota</taxon>
        <taxon>Coleoptera</taxon>
        <taxon>Polyphaga</taxon>
        <taxon>Cucujiformia</taxon>
        <taxon>Chrysomeloidea</taxon>
        <taxon>Chrysomelidae</taxon>
        <taxon>Galerucinae</taxon>
        <taxon>Diabroticina</taxon>
        <taxon>Diabroticites</taxon>
        <taxon>Diabrotica</taxon>
    </lineage>
</organism>
<keyword evidence="4" id="KW-0597">Phosphoprotein</keyword>
<dbReference type="GO" id="GO:0017108">
    <property type="term" value="F:5'-flap endonuclease activity"/>
    <property type="evidence" value="ECO:0007669"/>
    <property type="project" value="TreeGrafter"/>
</dbReference>
<dbReference type="GO" id="GO:0046872">
    <property type="term" value="F:metal ion binding"/>
    <property type="evidence" value="ECO:0007669"/>
    <property type="project" value="UniProtKB-UniRule"/>
</dbReference>
<protein>
    <recommendedName>
        <fullName evidence="3 17">Exonuclease 1</fullName>
        <ecNumber evidence="17">3.1.-.-</ecNumber>
    </recommendedName>
</protein>
<dbReference type="GO" id="GO:0035312">
    <property type="term" value="F:5'-3' DNA exonuclease activity"/>
    <property type="evidence" value="ECO:0007669"/>
    <property type="project" value="UniProtKB-UniRule"/>
</dbReference>
<dbReference type="PROSITE" id="PS00842">
    <property type="entry name" value="XPG_2"/>
    <property type="match status" value="1"/>
</dbReference>
<feature type="compositionally biased region" description="Polar residues" evidence="18">
    <location>
        <begin position="567"/>
        <end position="577"/>
    </location>
</feature>
<evidence type="ECO:0000256" key="4">
    <source>
        <dbReference type="ARBA" id="ARBA00022553"/>
    </source>
</evidence>